<evidence type="ECO:0000256" key="4">
    <source>
        <dbReference type="RuleBase" id="RU000481"/>
    </source>
</evidence>
<dbReference type="PANTHER" id="PTHR42832">
    <property type="entry name" value="AMINO ACID AMINOTRANSFERASE"/>
    <property type="match status" value="1"/>
</dbReference>
<dbReference type="Proteomes" id="UP000320496">
    <property type="component" value="Chromosome"/>
</dbReference>
<name>A0A517Z6W2_9PLAN</name>
<evidence type="ECO:0000256" key="2">
    <source>
        <dbReference type="ARBA" id="ARBA00022576"/>
    </source>
</evidence>
<dbReference type="InterPro" id="IPR015422">
    <property type="entry name" value="PyrdxlP-dep_Trfase_small"/>
</dbReference>
<evidence type="ECO:0000259" key="5">
    <source>
        <dbReference type="Pfam" id="PF00155"/>
    </source>
</evidence>
<dbReference type="AlphaFoldDB" id="A0A517Z6W2"/>
<dbReference type="RefSeq" id="WP_145369525.1">
    <property type="nucleotide sequence ID" value="NZ_CP036275.1"/>
</dbReference>
<dbReference type="EC" id="2.6.1.-" evidence="4"/>
<dbReference type="GO" id="GO:0008483">
    <property type="term" value="F:transaminase activity"/>
    <property type="evidence" value="ECO:0007669"/>
    <property type="project" value="UniProtKB-KW"/>
</dbReference>
<dbReference type="GO" id="GO:0030170">
    <property type="term" value="F:pyridoxal phosphate binding"/>
    <property type="evidence" value="ECO:0007669"/>
    <property type="project" value="InterPro"/>
</dbReference>
<keyword evidence="2 4" id="KW-0032">Aminotransferase</keyword>
<dbReference type="PROSITE" id="PS00105">
    <property type="entry name" value="AA_TRANSFER_CLASS_1"/>
    <property type="match status" value="1"/>
</dbReference>
<organism evidence="6 7">
    <name type="scientific">Maioricimonas rarisocia</name>
    <dbReference type="NCBI Taxonomy" id="2528026"/>
    <lineage>
        <taxon>Bacteria</taxon>
        <taxon>Pseudomonadati</taxon>
        <taxon>Planctomycetota</taxon>
        <taxon>Planctomycetia</taxon>
        <taxon>Planctomycetales</taxon>
        <taxon>Planctomycetaceae</taxon>
        <taxon>Maioricimonas</taxon>
    </lineage>
</organism>
<dbReference type="OrthoDB" id="231967at2"/>
<dbReference type="CDD" id="cd00609">
    <property type="entry name" value="AAT_like"/>
    <property type="match status" value="1"/>
</dbReference>
<keyword evidence="6" id="KW-0670">Pyruvate</keyword>
<dbReference type="Pfam" id="PF00155">
    <property type="entry name" value="Aminotran_1_2"/>
    <property type="match status" value="1"/>
</dbReference>
<evidence type="ECO:0000256" key="1">
    <source>
        <dbReference type="ARBA" id="ARBA00001933"/>
    </source>
</evidence>
<dbReference type="Gene3D" id="3.90.1150.10">
    <property type="entry name" value="Aspartate Aminotransferase, domain 1"/>
    <property type="match status" value="1"/>
</dbReference>
<evidence type="ECO:0000313" key="6">
    <source>
        <dbReference type="EMBL" id="QDU38220.1"/>
    </source>
</evidence>
<proteinExistence type="inferred from homology"/>
<dbReference type="KEGG" id="mri:Mal4_25450"/>
<keyword evidence="3 4" id="KW-0808">Transferase</keyword>
<dbReference type="PANTHER" id="PTHR42832:SF1">
    <property type="entry name" value="GLUTAMATE-PYRUVATE AMINOTRANSFERASE ALAC"/>
    <property type="match status" value="1"/>
</dbReference>
<evidence type="ECO:0000313" key="7">
    <source>
        <dbReference type="Proteomes" id="UP000320496"/>
    </source>
</evidence>
<dbReference type="SUPFAM" id="SSF53383">
    <property type="entry name" value="PLP-dependent transferases"/>
    <property type="match status" value="1"/>
</dbReference>
<dbReference type="InterPro" id="IPR050881">
    <property type="entry name" value="LL-DAP_aminotransferase"/>
</dbReference>
<dbReference type="InterPro" id="IPR015421">
    <property type="entry name" value="PyrdxlP-dep_Trfase_major"/>
</dbReference>
<feature type="domain" description="Aminotransferase class I/classII large" evidence="5">
    <location>
        <begin position="46"/>
        <end position="398"/>
    </location>
</feature>
<dbReference type="EMBL" id="CP036275">
    <property type="protein sequence ID" value="QDU38220.1"/>
    <property type="molecule type" value="Genomic_DNA"/>
</dbReference>
<dbReference type="Gene3D" id="3.40.640.10">
    <property type="entry name" value="Type I PLP-dependent aspartate aminotransferase-like (Major domain)"/>
    <property type="match status" value="1"/>
</dbReference>
<evidence type="ECO:0000256" key="3">
    <source>
        <dbReference type="ARBA" id="ARBA00022679"/>
    </source>
</evidence>
<dbReference type="InterPro" id="IPR015424">
    <property type="entry name" value="PyrdxlP-dep_Trfase"/>
</dbReference>
<comment type="similarity">
    <text evidence="4">Belongs to the class-I pyridoxal-phosphate-dependent aminotransferase family.</text>
</comment>
<comment type="cofactor">
    <cofactor evidence="1 4">
        <name>pyridoxal 5'-phosphate</name>
        <dbReference type="ChEBI" id="CHEBI:597326"/>
    </cofactor>
</comment>
<accession>A0A517Z6W2</accession>
<sequence>MRSESEIPFADNPFSIPVADRVTRLPPYLFGKINKLKYEKRVAGVDVIDLGMGNPTDPPDPLIQQKLAEALADPKNHRYSVSNGIENLRREVAKRYWKRYGARLDPDNEVIATIGSKEGFSHMCLALMGPGDTAIVPSPTFPIHTYACVLAAGNVIALDVRDPEKFLQNVAYTCEHLYPKPKVVIVNFPHNPSSTVVEADFYVDLVKLAKKYGFLVMSDFAYADICFDGYQAPSFLATPGALDVGVEFTSMSKSYSMAGWRIGFCCGNPEMVRALGTIKGYYDYGIFQGIQIAAIVAMRHCDAAVESVAKEYEGRRDTLCDGLERLGWDIDRPKAGMFVWAKIPEPWAQMGSIDFAMKLVEEAGVAVSPGRGFGEDGEGYLRLAIVENSQRLRQAVREIGRCTRPEAARAL</sequence>
<gene>
    <name evidence="6" type="primary">alaC</name>
    <name evidence="6" type="ORF">Mal4_25450</name>
</gene>
<reference evidence="6 7" key="1">
    <citation type="submission" date="2019-02" db="EMBL/GenBank/DDBJ databases">
        <title>Deep-cultivation of Planctomycetes and their phenomic and genomic characterization uncovers novel biology.</title>
        <authorList>
            <person name="Wiegand S."/>
            <person name="Jogler M."/>
            <person name="Boedeker C."/>
            <person name="Pinto D."/>
            <person name="Vollmers J."/>
            <person name="Rivas-Marin E."/>
            <person name="Kohn T."/>
            <person name="Peeters S.H."/>
            <person name="Heuer A."/>
            <person name="Rast P."/>
            <person name="Oberbeckmann S."/>
            <person name="Bunk B."/>
            <person name="Jeske O."/>
            <person name="Meyerdierks A."/>
            <person name="Storesund J.E."/>
            <person name="Kallscheuer N."/>
            <person name="Luecker S."/>
            <person name="Lage O.M."/>
            <person name="Pohl T."/>
            <person name="Merkel B.J."/>
            <person name="Hornburger P."/>
            <person name="Mueller R.-W."/>
            <person name="Bruemmer F."/>
            <person name="Labrenz M."/>
            <person name="Spormann A.M."/>
            <person name="Op den Camp H."/>
            <person name="Overmann J."/>
            <person name="Amann R."/>
            <person name="Jetten M.S.M."/>
            <person name="Mascher T."/>
            <person name="Medema M.H."/>
            <person name="Devos D.P."/>
            <person name="Kaster A.-K."/>
            <person name="Ovreas L."/>
            <person name="Rohde M."/>
            <person name="Galperin M.Y."/>
            <person name="Jogler C."/>
        </authorList>
    </citation>
    <scope>NUCLEOTIDE SEQUENCE [LARGE SCALE GENOMIC DNA]</scope>
    <source>
        <strain evidence="6 7">Mal4</strain>
    </source>
</reference>
<keyword evidence="7" id="KW-1185">Reference proteome</keyword>
<protein>
    <recommendedName>
        <fullName evidence="4">Aminotransferase</fullName>
        <ecNumber evidence="4">2.6.1.-</ecNumber>
    </recommendedName>
</protein>
<dbReference type="InterPro" id="IPR004838">
    <property type="entry name" value="NHTrfase_class1_PyrdxlP-BS"/>
</dbReference>
<dbReference type="InterPro" id="IPR004839">
    <property type="entry name" value="Aminotransferase_I/II_large"/>
</dbReference>